<evidence type="ECO:0000313" key="1">
    <source>
        <dbReference type="EMBL" id="MBE0367997.1"/>
    </source>
</evidence>
<comment type="caution">
    <text evidence="1">The sequence shown here is derived from an EMBL/GenBank/DDBJ whole genome shotgun (WGS) entry which is preliminary data.</text>
</comment>
<sequence length="83" mass="10220">MNYKEPDISRIIEMAWEDRTPYEAIDNLYGLSEPQLTKFMQNHLSRRSFVTWRKRHRGRKNKHFHLRLTTVTRSHCKTQYKLK</sequence>
<keyword evidence="2" id="KW-1185">Reference proteome</keyword>
<gene>
    <name evidence="1" type="ORF">PAUR_a1490</name>
</gene>
<dbReference type="Proteomes" id="UP000615755">
    <property type="component" value="Unassembled WGS sequence"/>
</dbReference>
<dbReference type="Pfam" id="PF10985">
    <property type="entry name" value="DUF2805"/>
    <property type="match status" value="1"/>
</dbReference>
<protein>
    <recommendedName>
        <fullName evidence="3">TIGR03643 family protein</fullName>
    </recommendedName>
</protein>
<accession>A0ABR9EB72</accession>
<name>A0ABR9EB72_9GAMM</name>
<reference evidence="1 2" key="1">
    <citation type="submission" date="2015-03" db="EMBL/GenBank/DDBJ databases">
        <title>Genome sequence of Pseudoalteromonas aurantia.</title>
        <authorList>
            <person name="Xie B.-B."/>
            <person name="Rong J.-C."/>
            <person name="Qin Q.-L."/>
            <person name="Zhang Y.-Z."/>
        </authorList>
    </citation>
    <scope>NUCLEOTIDE SEQUENCE [LARGE SCALE GENOMIC DNA]</scope>
    <source>
        <strain evidence="1 2">208</strain>
    </source>
</reference>
<evidence type="ECO:0000313" key="2">
    <source>
        <dbReference type="Proteomes" id="UP000615755"/>
    </source>
</evidence>
<organism evidence="1 2">
    <name type="scientific">Pseudoalteromonas aurantia 208</name>
    <dbReference type="NCBI Taxonomy" id="1314867"/>
    <lineage>
        <taxon>Bacteria</taxon>
        <taxon>Pseudomonadati</taxon>
        <taxon>Pseudomonadota</taxon>
        <taxon>Gammaproteobacteria</taxon>
        <taxon>Alteromonadales</taxon>
        <taxon>Pseudoalteromonadaceae</taxon>
        <taxon>Pseudoalteromonas</taxon>
    </lineage>
</organism>
<dbReference type="NCBIfam" id="TIGR03643">
    <property type="entry name" value="TIGR03643 family protein"/>
    <property type="match status" value="1"/>
</dbReference>
<dbReference type="EMBL" id="AQGV01000012">
    <property type="protein sequence ID" value="MBE0367997.1"/>
    <property type="molecule type" value="Genomic_DNA"/>
</dbReference>
<dbReference type="InterPro" id="IPR019882">
    <property type="entry name" value="CHP03643"/>
</dbReference>
<proteinExistence type="predicted"/>
<dbReference type="RefSeq" id="WP_192507348.1">
    <property type="nucleotide sequence ID" value="NZ_AQGV01000012.1"/>
</dbReference>
<evidence type="ECO:0008006" key="3">
    <source>
        <dbReference type="Google" id="ProtNLM"/>
    </source>
</evidence>